<keyword evidence="7" id="KW-0812">Transmembrane</keyword>
<comment type="similarity">
    <text evidence="3">Belongs to the glycosyltransferase 6 family.</text>
</comment>
<comment type="caution">
    <text evidence="8">The sequence shown here is derived from an EMBL/GenBank/DDBJ whole genome shotgun (WGS) entry which is preliminary data.</text>
</comment>
<keyword evidence="7" id="KW-0472">Membrane</keyword>
<evidence type="ECO:0000256" key="3">
    <source>
        <dbReference type="ARBA" id="ARBA00010413"/>
    </source>
</evidence>
<dbReference type="EMBL" id="JAHUTJ010051929">
    <property type="protein sequence ID" value="MED6285006.1"/>
    <property type="molecule type" value="Genomic_DNA"/>
</dbReference>
<keyword evidence="5" id="KW-0808">Transferase</keyword>
<organism evidence="8 9">
    <name type="scientific">Characodon lateralis</name>
    <dbReference type="NCBI Taxonomy" id="208331"/>
    <lineage>
        <taxon>Eukaryota</taxon>
        <taxon>Metazoa</taxon>
        <taxon>Chordata</taxon>
        <taxon>Craniata</taxon>
        <taxon>Vertebrata</taxon>
        <taxon>Euteleostomi</taxon>
        <taxon>Actinopterygii</taxon>
        <taxon>Neopterygii</taxon>
        <taxon>Teleostei</taxon>
        <taxon>Neoteleostei</taxon>
        <taxon>Acanthomorphata</taxon>
        <taxon>Ovalentaria</taxon>
        <taxon>Atherinomorphae</taxon>
        <taxon>Cyprinodontiformes</taxon>
        <taxon>Goodeidae</taxon>
        <taxon>Characodon</taxon>
    </lineage>
</organism>
<comment type="cofactor">
    <cofactor evidence="1">
        <name>Mn(2+)</name>
        <dbReference type="ChEBI" id="CHEBI:29035"/>
    </cofactor>
</comment>
<feature type="non-terminal residue" evidence="8">
    <location>
        <position position="134"/>
    </location>
</feature>
<evidence type="ECO:0000256" key="6">
    <source>
        <dbReference type="SAM" id="MobiDB-lite"/>
    </source>
</evidence>
<comment type="subcellular location">
    <subcellularLocation>
        <location evidence="2">Membrane</location>
        <topology evidence="2">Single-pass type II membrane protein</topology>
    </subcellularLocation>
</comment>
<keyword evidence="7" id="KW-1133">Transmembrane helix</keyword>
<evidence type="ECO:0000256" key="7">
    <source>
        <dbReference type="SAM" id="Phobius"/>
    </source>
</evidence>
<evidence type="ECO:0000256" key="1">
    <source>
        <dbReference type="ARBA" id="ARBA00001936"/>
    </source>
</evidence>
<accession>A0ABU7ECL5</accession>
<proteinExistence type="inferred from homology"/>
<evidence type="ECO:0000313" key="9">
    <source>
        <dbReference type="Proteomes" id="UP001352852"/>
    </source>
</evidence>
<evidence type="ECO:0000313" key="8">
    <source>
        <dbReference type="EMBL" id="MED6285006.1"/>
    </source>
</evidence>
<dbReference type="PANTHER" id="PTHR10462">
    <property type="entry name" value="GLYCOSYLTRANSFERASE-RELATED"/>
    <property type="match status" value="1"/>
</dbReference>
<dbReference type="PANTHER" id="PTHR10462:SF33">
    <property type="entry name" value="ALPHA-1,3-GALACTOSYLTRANSFERASE 2"/>
    <property type="match status" value="1"/>
</dbReference>
<dbReference type="InterPro" id="IPR029044">
    <property type="entry name" value="Nucleotide-diphossugar_trans"/>
</dbReference>
<evidence type="ECO:0000256" key="2">
    <source>
        <dbReference type="ARBA" id="ARBA00004606"/>
    </source>
</evidence>
<gene>
    <name evidence="8" type="ORF">CHARACLAT_024653</name>
</gene>
<name>A0ABU7ECL5_9TELE</name>
<keyword evidence="9" id="KW-1185">Reference proteome</keyword>
<dbReference type="Gene3D" id="3.90.550.10">
    <property type="entry name" value="Spore Coat Polysaccharide Biosynthesis Protein SpsA, Chain A"/>
    <property type="match status" value="1"/>
</dbReference>
<feature type="compositionally biased region" description="Polar residues" evidence="6">
    <location>
        <begin position="1"/>
        <end position="19"/>
    </location>
</feature>
<evidence type="ECO:0000256" key="4">
    <source>
        <dbReference type="ARBA" id="ARBA00022676"/>
    </source>
</evidence>
<evidence type="ECO:0000256" key="5">
    <source>
        <dbReference type="ARBA" id="ARBA00022679"/>
    </source>
</evidence>
<dbReference type="InterPro" id="IPR005076">
    <property type="entry name" value="Glyco_trans_6"/>
</dbReference>
<protein>
    <submittedName>
        <fullName evidence="8">Uncharacterized protein</fullName>
    </submittedName>
</protein>
<dbReference type="Pfam" id="PF03414">
    <property type="entry name" value="Glyco_transf_6"/>
    <property type="match status" value="1"/>
</dbReference>
<dbReference type="SUPFAM" id="SSF53448">
    <property type="entry name" value="Nucleotide-diphospho-sugar transferases"/>
    <property type="match status" value="1"/>
</dbReference>
<feature type="transmembrane region" description="Helical" evidence="7">
    <location>
        <begin position="39"/>
        <end position="57"/>
    </location>
</feature>
<keyword evidence="4" id="KW-0328">Glycosyltransferase</keyword>
<sequence length="134" mass="15103">MNSNKEPAGNNETKPTNVQKENKGRKHTPGSMLCPSGRIAAVLSCIMLLVTCYISLYSRHSFPITFTGKHHVSREPELRTDLDDKLNYRARPGVQTRTSWNASIMWELMFDNNIFDTHHKKVNTAVALTVFAVG</sequence>
<feature type="region of interest" description="Disordered" evidence="6">
    <location>
        <begin position="1"/>
        <end position="31"/>
    </location>
</feature>
<dbReference type="Proteomes" id="UP001352852">
    <property type="component" value="Unassembled WGS sequence"/>
</dbReference>
<reference evidence="8 9" key="1">
    <citation type="submission" date="2021-06" db="EMBL/GenBank/DDBJ databases">
        <authorList>
            <person name="Palmer J.M."/>
        </authorList>
    </citation>
    <scope>NUCLEOTIDE SEQUENCE [LARGE SCALE GENOMIC DNA]</scope>
    <source>
        <strain evidence="8 9">CL_MEX2019</strain>
        <tissue evidence="8">Muscle</tissue>
    </source>
</reference>